<dbReference type="EMBL" id="SNRW01010993">
    <property type="protein sequence ID" value="KAA6375780.1"/>
    <property type="molecule type" value="Genomic_DNA"/>
</dbReference>
<feature type="region of interest" description="Disordered" evidence="1">
    <location>
        <begin position="14"/>
        <end position="136"/>
    </location>
</feature>
<feature type="compositionally biased region" description="Basic and acidic residues" evidence="1">
    <location>
        <begin position="101"/>
        <end position="136"/>
    </location>
</feature>
<gene>
    <name evidence="2" type="ORF">EZS28_028693</name>
</gene>
<evidence type="ECO:0000313" key="2">
    <source>
        <dbReference type="EMBL" id="KAA6375780.1"/>
    </source>
</evidence>
<feature type="non-terminal residue" evidence="2">
    <location>
        <position position="1"/>
    </location>
</feature>
<dbReference type="AlphaFoldDB" id="A0A5J4V0B3"/>
<evidence type="ECO:0000256" key="1">
    <source>
        <dbReference type="SAM" id="MobiDB-lite"/>
    </source>
</evidence>
<organism evidence="2 3">
    <name type="scientific">Streblomastix strix</name>
    <dbReference type="NCBI Taxonomy" id="222440"/>
    <lineage>
        <taxon>Eukaryota</taxon>
        <taxon>Metamonada</taxon>
        <taxon>Preaxostyla</taxon>
        <taxon>Oxymonadida</taxon>
        <taxon>Streblomastigidae</taxon>
        <taxon>Streblomastix</taxon>
    </lineage>
</organism>
<evidence type="ECO:0000313" key="3">
    <source>
        <dbReference type="Proteomes" id="UP000324800"/>
    </source>
</evidence>
<accession>A0A5J4V0B3</accession>
<feature type="compositionally biased region" description="Polar residues" evidence="1">
    <location>
        <begin position="16"/>
        <end position="38"/>
    </location>
</feature>
<feature type="compositionally biased region" description="Polar residues" evidence="1">
    <location>
        <begin position="85"/>
        <end position="98"/>
    </location>
</feature>
<proteinExistence type="predicted"/>
<feature type="compositionally biased region" description="Low complexity" evidence="1">
    <location>
        <begin position="44"/>
        <end position="63"/>
    </location>
</feature>
<comment type="caution">
    <text evidence="2">The sequence shown here is derived from an EMBL/GenBank/DDBJ whole genome shotgun (WGS) entry which is preliminary data.</text>
</comment>
<reference evidence="2 3" key="1">
    <citation type="submission" date="2019-03" db="EMBL/GenBank/DDBJ databases">
        <title>Single cell metagenomics reveals metabolic interactions within the superorganism composed of flagellate Streblomastix strix and complex community of Bacteroidetes bacteria on its surface.</title>
        <authorList>
            <person name="Treitli S.C."/>
            <person name="Kolisko M."/>
            <person name="Husnik F."/>
            <person name="Keeling P."/>
            <person name="Hampl V."/>
        </authorList>
    </citation>
    <scope>NUCLEOTIDE SEQUENCE [LARGE SCALE GENOMIC DNA]</scope>
    <source>
        <strain evidence="2">ST1C</strain>
    </source>
</reference>
<protein>
    <submittedName>
        <fullName evidence="2">Uncharacterized protein</fullName>
    </submittedName>
</protein>
<dbReference type="Proteomes" id="UP000324800">
    <property type="component" value="Unassembled WGS sequence"/>
</dbReference>
<sequence>DGQPDMRFKIAREYVAQNNSSSIDESQLQNSSEPQKPNQKFIPKKQSSSPKPSDLITPIKPTTDIPPPPMNESTLQSDPLIHSPHPNTNQRKTSPSPQNKKKTDLPLKKTEFDDSGRIDEKKDTKEAKDSKEAEIKKQSEINKQIEQLKKEGDMIILIQDEFVYDQCEAVKQGLIILNEDNTINPQSPLIGSGKIGITDEGKLDWTFPIMQYIDDRSKDPKPGDFRYKYGQVKFRKQKQKEGFDLSGQDAAHVIDTEFFFALLKKKPGQRSSDAELKASVVYLSEQMNLKPARENRSTDRNNNRRILELVEGKGQLTRELEIVIREKLDAIHVLQDQKKTTPDIDWMENELQKLLLKDKLP</sequence>
<name>A0A5J4V0B3_9EUKA</name>